<dbReference type="Pfam" id="PF02298">
    <property type="entry name" value="Cu_bind_like"/>
    <property type="match status" value="1"/>
</dbReference>
<dbReference type="InterPro" id="IPR039391">
    <property type="entry name" value="Phytocyanin-like"/>
</dbReference>
<keyword evidence="4" id="KW-0732">Signal</keyword>
<keyword evidence="1" id="KW-1015">Disulfide bond</keyword>
<reference evidence="6" key="1">
    <citation type="submission" date="2018-02" db="EMBL/GenBank/DDBJ databases">
        <authorList>
            <person name="Cohen D.B."/>
            <person name="Kent A.D."/>
        </authorList>
    </citation>
    <scope>NUCLEOTIDE SEQUENCE</scope>
</reference>
<feature type="signal peptide" evidence="4">
    <location>
        <begin position="1"/>
        <end position="24"/>
    </location>
</feature>
<dbReference type="InterPro" id="IPR003245">
    <property type="entry name" value="Phytocyanin_dom"/>
</dbReference>
<evidence type="ECO:0000256" key="1">
    <source>
        <dbReference type="ARBA" id="ARBA00023157"/>
    </source>
</evidence>
<accession>A0A2N9ITF8</accession>
<sequence>MARGLNMVFLVVLAVTALIQSSVAQTTFQVGDALGWTIPPNTAAYSTWASNKTFTLNDILVFNFTTGQHDVARVSKANYDSCNPANPISIQNNGPATLTLNETGAHYYICTISSHCSLGQKLAINVTTTTSPAPQPSTSPTATPTPAPTVAPAPVPPTTATPPSSTTSPPPTTATPPSSTTSPPPPTTATPPSSTTTPSAPTPTGVSAPPPPPSSATSLGVTGLCATFLSIVIALLY</sequence>
<dbReference type="CDD" id="cd13920">
    <property type="entry name" value="Stellacyanin"/>
    <property type="match status" value="1"/>
</dbReference>
<evidence type="ECO:0000256" key="4">
    <source>
        <dbReference type="SAM" id="SignalP"/>
    </source>
</evidence>
<gene>
    <name evidence="6" type="ORF">FSB_LOCUS56599</name>
</gene>
<dbReference type="PRINTS" id="PR01217">
    <property type="entry name" value="PRICHEXTENSN"/>
</dbReference>
<evidence type="ECO:0000256" key="2">
    <source>
        <dbReference type="ARBA" id="ARBA00023180"/>
    </source>
</evidence>
<dbReference type="PROSITE" id="PS51485">
    <property type="entry name" value="PHYTOCYANIN"/>
    <property type="match status" value="1"/>
</dbReference>
<dbReference type="AlphaFoldDB" id="A0A2N9ITF8"/>
<dbReference type="PANTHER" id="PTHR33021">
    <property type="entry name" value="BLUE COPPER PROTEIN"/>
    <property type="match status" value="1"/>
</dbReference>
<dbReference type="FunFam" id="2.60.40.420:FF:000034">
    <property type="entry name" value="Cupredoxin superfamily protein"/>
    <property type="match status" value="1"/>
</dbReference>
<dbReference type="GO" id="GO:0009055">
    <property type="term" value="F:electron transfer activity"/>
    <property type="evidence" value="ECO:0007669"/>
    <property type="project" value="InterPro"/>
</dbReference>
<protein>
    <recommendedName>
        <fullName evidence="5">Phytocyanin domain-containing protein</fullName>
    </recommendedName>
</protein>
<dbReference type="PANTHER" id="PTHR33021:SF494">
    <property type="entry name" value="BLUE COPPER PROTEIN"/>
    <property type="match status" value="1"/>
</dbReference>
<name>A0A2N9ITF8_FAGSY</name>
<organism evidence="6">
    <name type="scientific">Fagus sylvatica</name>
    <name type="common">Beechnut</name>
    <dbReference type="NCBI Taxonomy" id="28930"/>
    <lineage>
        <taxon>Eukaryota</taxon>
        <taxon>Viridiplantae</taxon>
        <taxon>Streptophyta</taxon>
        <taxon>Embryophyta</taxon>
        <taxon>Tracheophyta</taxon>
        <taxon>Spermatophyta</taxon>
        <taxon>Magnoliopsida</taxon>
        <taxon>eudicotyledons</taxon>
        <taxon>Gunneridae</taxon>
        <taxon>Pentapetalae</taxon>
        <taxon>rosids</taxon>
        <taxon>fabids</taxon>
        <taxon>Fagales</taxon>
        <taxon>Fagaceae</taxon>
        <taxon>Fagus</taxon>
    </lineage>
</organism>
<feature type="compositionally biased region" description="Low complexity" evidence="3">
    <location>
        <begin position="190"/>
        <end position="207"/>
    </location>
</feature>
<feature type="chain" id="PRO_5014692737" description="Phytocyanin domain-containing protein" evidence="4">
    <location>
        <begin position="25"/>
        <end position="237"/>
    </location>
</feature>
<proteinExistence type="predicted"/>
<evidence type="ECO:0000256" key="3">
    <source>
        <dbReference type="SAM" id="MobiDB-lite"/>
    </source>
</evidence>
<dbReference type="EMBL" id="OIVN01006242">
    <property type="protein sequence ID" value="SPD28717.1"/>
    <property type="molecule type" value="Genomic_DNA"/>
</dbReference>
<dbReference type="InterPro" id="IPR008972">
    <property type="entry name" value="Cupredoxin"/>
</dbReference>
<feature type="domain" description="Phytocyanin" evidence="5">
    <location>
        <begin position="26"/>
        <end position="128"/>
    </location>
</feature>
<dbReference type="Gene3D" id="2.60.40.420">
    <property type="entry name" value="Cupredoxins - blue copper proteins"/>
    <property type="match status" value="1"/>
</dbReference>
<dbReference type="SUPFAM" id="SSF49503">
    <property type="entry name" value="Cupredoxins"/>
    <property type="match status" value="1"/>
</dbReference>
<feature type="region of interest" description="Disordered" evidence="3">
    <location>
        <begin position="129"/>
        <end position="218"/>
    </location>
</feature>
<feature type="compositionally biased region" description="Pro residues" evidence="3">
    <location>
        <begin position="133"/>
        <end position="160"/>
    </location>
</feature>
<evidence type="ECO:0000313" key="6">
    <source>
        <dbReference type="EMBL" id="SPD28717.1"/>
    </source>
</evidence>
<keyword evidence="2" id="KW-0325">Glycoprotein</keyword>
<evidence type="ECO:0000259" key="5">
    <source>
        <dbReference type="PROSITE" id="PS51485"/>
    </source>
</evidence>
<dbReference type="GO" id="GO:0005886">
    <property type="term" value="C:plasma membrane"/>
    <property type="evidence" value="ECO:0007669"/>
    <property type="project" value="TreeGrafter"/>
</dbReference>